<accession>A0ABW5W4G9</accession>
<dbReference type="InterPro" id="IPR041581">
    <property type="entry name" value="Glyoxalase_6"/>
</dbReference>
<sequence length="126" mass="13815">MNSPSTTITLGVVALDCPDPYALATFYGELLGWRIAEGDQPGDRWVDLVNPDGGTGIAFQQDPDYQPPTWPSNERAQMLHLDFTVPSIDAEHQRVLDLGARLLDDTPETFRVYADPAGHPFCLCAA</sequence>
<comment type="caution">
    <text evidence="2">The sequence shown here is derived from an EMBL/GenBank/DDBJ whole genome shotgun (WGS) entry which is preliminary data.</text>
</comment>
<dbReference type="RefSeq" id="WP_377387746.1">
    <property type="nucleotide sequence ID" value="NZ_JBHSAN010000008.1"/>
</dbReference>
<keyword evidence="3" id="KW-1185">Reference proteome</keyword>
<protein>
    <submittedName>
        <fullName evidence="2">VOC family protein</fullName>
    </submittedName>
</protein>
<evidence type="ECO:0000313" key="2">
    <source>
        <dbReference type="EMBL" id="MFD2798089.1"/>
    </source>
</evidence>
<dbReference type="Gene3D" id="3.10.180.10">
    <property type="entry name" value="2,3-Dihydroxybiphenyl 1,2-Dioxygenase, domain 1"/>
    <property type="match status" value="1"/>
</dbReference>
<proteinExistence type="predicted"/>
<evidence type="ECO:0000259" key="1">
    <source>
        <dbReference type="Pfam" id="PF18029"/>
    </source>
</evidence>
<dbReference type="PANTHER" id="PTHR35908">
    <property type="entry name" value="HYPOTHETICAL FUSION PROTEIN"/>
    <property type="match status" value="1"/>
</dbReference>
<gene>
    <name evidence="2" type="ORF">ACFS2C_01620</name>
</gene>
<name>A0ABW5W4G9_9PSEU</name>
<reference evidence="3" key="1">
    <citation type="journal article" date="2019" name="Int. J. Syst. Evol. Microbiol.">
        <title>The Global Catalogue of Microorganisms (GCM) 10K type strain sequencing project: providing services to taxonomists for standard genome sequencing and annotation.</title>
        <authorList>
            <consortium name="The Broad Institute Genomics Platform"/>
            <consortium name="The Broad Institute Genome Sequencing Center for Infectious Disease"/>
            <person name="Wu L."/>
            <person name="Ma J."/>
        </authorList>
    </citation>
    <scope>NUCLEOTIDE SEQUENCE [LARGE SCALE GENOMIC DNA]</scope>
    <source>
        <strain evidence="3">IBRC-M 10906</strain>
    </source>
</reference>
<dbReference type="SUPFAM" id="SSF54593">
    <property type="entry name" value="Glyoxalase/Bleomycin resistance protein/Dihydroxybiphenyl dioxygenase"/>
    <property type="match status" value="1"/>
</dbReference>
<evidence type="ECO:0000313" key="3">
    <source>
        <dbReference type="Proteomes" id="UP001597478"/>
    </source>
</evidence>
<dbReference type="PANTHER" id="PTHR35908:SF1">
    <property type="entry name" value="CONSERVED PROTEIN"/>
    <property type="match status" value="1"/>
</dbReference>
<feature type="domain" description="Glyoxalase-like" evidence="1">
    <location>
        <begin position="13"/>
        <end position="124"/>
    </location>
</feature>
<dbReference type="EMBL" id="JBHUOF010000001">
    <property type="protein sequence ID" value="MFD2798089.1"/>
    <property type="molecule type" value="Genomic_DNA"/>
</dbReference>
<dbReference type="Proteomes" id="UP001597478">
    <property type="component" value="Unassembled WGS sequence"/>
</dbReference>
<dbReference type="Pfam" id="PF18029">
    <property type="entry name" value="Glyoxalase_6"/>
    <property type="match status" value="1"/>
</dbReference>
<organism evidence="2 3">
    <name type="scientific">Prauserella oleivorans</name>
    <dbReference type="NCBI Taxonomy" id="1478153"/>
    <lineage>
        <taxon>Bacteria</taxon>
        <taxon>Bacillati</taxon>
        <taxon>Actinomycetota</taxon>
        <taxon>Actinomycetes</taxon>
        <taxon>Pseudonocardiales</taxon>
        <taxon>Pseudonocardiaceae</taxon>
        <taxon>Prauserella</taxon>
    </lineage>
</organism>
<dbReference type="CDD" id="cd06587">
    <property type="entry name" value="VOC"/>
    <property type="match status" value="1"/>
</dbReference>
<dbReference type="InterPro" id="IPR029068">
    <property type="entry name" value="Glyas_Bleomycin-R_OHBP_Dase"/>
</dbReference>